<evidence type="ECO:0000313" key="16">
    <source>
        <dbReference type="EMBL" id="CAI8047084.1"/>
    </source>
</evidence>
<feature type="domain" description="Protein kinase" evidence="14">
    <location>
        <begin position="287"/>
        <end position="565"/>
    </location>
</feature>
<proteinExistence type="inferred from homology"/>
<gene>
    <name evidence="16" type="ORF">GBAR_LOCUS26018</name>
</gene>
<dbReference type="PROSITE" id="PS00239">
    <property type="entry name" value="RECEPTOR_TYR_KIN_II"/>
    <property type="match status" value="1"/>
</dbReference>
<keyword evidence="17" id="KW-1185">Reference proteome</keyword>
<evidence type="ECO:0000256" key="10">
    <source>
        <dbReference type="PROSITE-ProRule" id="PRU10141"/>
    </source>
</evidence>
<dbReference type="Proteomes" id="UP001174909">
    <property type="component" value="Unassembled WGS sequence"/>
</dbReference>
<accession>A0AA35TFK8</accession>
<dbReference type="EMBL" id="CASHTH010003606">
    <property type="protein sequence ID" value="CAI8047084.1"/>
    <property type="molecule type" value="Genomic_DNA"/>
</dbReference>
<keyword evidence="2" id="KW-0808">Transferase</keyword>
<keyword evidence="4 10" id="KW-0547">Nucleotide-binding</keyword>
<dbReference type="AlphaFoldDB" id="A0AA35TFK8"/>
<evidence type="ECO:0000256" key="5">
    <source>
        <dbReference type="ARBA" id="ARBA00022777"/>
    </source>
</evidence>
<keyword evidence="12" id="KW-1133">Transmembrane helix</keyword>
<feature type="chain" id="PRO_5041365090" description="Tyrosine-protein kinase receptor" evidence="13">
    <location>
        <begin position="22"/>
        <end position="570"/>
    </location>
</feature>
<protein>
    <recommendedName>
        <fullName evidence="11">Tyrosine-protein kinase receptor</fullName>
        <ecNumber evidence="11">2.7.10.1</ecNumber>
    </recommendedName>
</protein>
<dbReference type="InterPro" id="IPR017441">
    <property type="entry name" value="Protein_kinase_ATP_BS"/>
</dbReference>
<dbReference type="PROSITE" id="PS00109">
    <property type="entry name" value="PROTEIN_KINASE_TYR"/>
    <property type="match status" value="1"/>
</dbReference>
<dbReference type="GO" id="GO:0051897">
    <property type="term" value="P:positive regulation of phosphatidylinositol 3-kinase/protein kinase B signal transduction"/>
    <property type="evidence" value="ECO:0007669"/>
    <property type="project" value="TreeGrafter"/>
</dbReference>
<organism evidence="16 17">
    <name type="scientific">Geodia barretti</name>
    <name type="common">Barrett's horny sponge</name>
    <dbReference type="NCBI Taxonomy" id="519541"/>
    <lineage>
        <taxon>Eukaryota</taxon>
        <taxon>Metazoa</taxon>
        <taxon>Porifera</taxon>
        <taxon>Demospongiae</taxon>
        <taxon>Heteroscleromorpha</taxon>
        <taxon>Tetractinellida</taxon>
        <taxon>Astrophorina</taxon>
        <taxon>Geodiidae</taxon>
        <taxon>Geodia</taxon>
    </lineage>
</organism>
<dbReference type="Gene3D" id="1.10.510.10">
    <property type="entry name" value="Transferase(Phosphotransferase) domain 1"/>
    <property type="match status" value="1"/>
</dbReference>
<dbReference type="InterPro" id="IPR038677">
    <property type="entry name" value="WIF_sf"/>
</dbReference>
<dbReference type="InterPro" id="IPR001245">
    <property type="entry name" value="Ser-Thr/Tyr_kinase_cat_dom"/>
</dbReference>
<dbReference type="GO" id="GO:0004714">
    <property type="term" value="F:transmembrane receptor protein tyrosine kinase activity"/>
    <property type="evidence" value="ECO:0007669"/>
    <property type="project" value="UniProtKB-EC"/>
</dbReference>
<dbReference type="Pfam" id="PF02019">
    <property type="entry name" value="WIF"/>
    <property type="match status" value="1"/>
</dbReference>
<keyword evidence="8" id="KW-0325">Glycoprotein</keyword>
<keyword evidence="11" id="KW-0597">Phosphoprotein</keyword>
<feature type="binding site" evidence="10">
    <location>
        <position position="322"/>
    </location>
    <ligand>
        <name>ATP</name>
        <dbReference type="ChEBI" id="CHEBI:30616"/>
    </ligand>
</feature>
<dbReference type="InterPro" id="IPR000719">
    <property type="entry name" value="Prot_kinase_dom"/>
</dbReference>
<sequence length="570" mass="63229">MGPSRSRVLCFWALVVGLVKAQECMKGPVWLFSLPDDLESIYQGLTEPLVIIESGEVTSLLADSNLASIIALPNEVVEFPLVWCNAGKETINYTVTLESDNPNNLGHPLMSAPTTGVLPTTSYRFRACFPCLSEGPTTTNVNITIRMIRPSDGLEFCPASFYFSKKCNIRSPRLEVCSSENGTLGIEDGFVNVTGLVKNEENSTAPPRPVSRHSKVPVATILTSTLLPTAFIVLVLVVFLLWLGWYRRRNKEIASFQPEAVSLAYQGVYPTWSQREPHEKEFPAENLSLTRELGEGAFGVVYEANAVGIEEEEGTATVVAVKQLRGESTPQIIEDFFREVDFMSRLNHARVVRLLGVCSQTEPFAMIFEYMDLGDLRSFLRDAAGLGENDKKDGELGTLMDNPLLSTQELLSIAVQVAEGMVYISSKHLIHRDLATRNCLVGTGLVVKIADFGMSRDVYSSDYYRVHGSAMLPVRWMPPESLLYGKFSTQTDIWAFGVLLWEIFTFGQQPYTGMSNEEVVKSIEKGVTPEILPNCPATNLMRNCWKRTPKTRPSFEAICALLTTLVSTSQ</sequence>
<keyword evidence="6 10" id="KW-0067">ATP-binding</keyword>
<evidence type="ECO:0000256" key="9">
    <source>
        <dbReference type="ARBA" id="ARBA00051243"/>
    </source>
</evidence>
<dbReference type="PROSITE" id="PS50011">
    <property type="entry name" value="PROTEIN_KINASE_DOM"/>
    <property type="match status" value="1"/>
</dbReference>
<comment type="subcellular location">
    <subcellularLocation>
        <location evidence="1">Membrane</location>
        <topology evidence="1">Single-pass membrane protein</topology>
    </subcellularLocation>
</comment>
<keyword evidence="12" id="KW-0472">Membrane</keyword>
<evidence type="ECO:0000256" key="2">
    <source>
        <dbReference type="ARBA" id="ARBA00022679"/>
    </source>
</evidence>
<dbReference type="InterPro" id="IPR050122">
    <property type="entry name" value="RTK"/>
</dbReference>
<keyword evidence="11 16" id="KW-0675">Receptor</keyword>
<dbReference type="PANTHER" id="PTHR24416:SF614">
    <property type="entry name" value="PROTEIN KINASE DOMAIN-CONTAINING PROTEIN"/>
    <property type="match status" value="1"/>
</dbReference>
<evidence type="ECO:0000256" key="12">
    <source>
        <dbReference type="SAM" id="Phobius"/>
    </source>
</evidence>
<evidence type="ECO:0000256" key="4">
    <source>
        <dbReference type="ARBA" id="ARBA00022741"/>
    </source>
</evidence>
<evidence type="ECO:0000256" key="7">
    <source>
        <dbReference type="ARBA" id="ARBA00023137"/>
    </source>
</evidence>
<dbReference type="Gene3D" id="3.30.200.20">
    <property type="entry name" value="Phosphorylase Kinase, domain 1"/>
    <property type="match status" value="1"/>
</dbReference>
<name>A0AA35TFK8_GEOBA</name>
<dbReference type="PROSITE" id="PS50814">
    <property type="entry name" value="WIF"/>
    <property type="match status" value="1"/>
</dbReference>
<keyword evidence="11 12" id="KW-0812">Transmembrane</keyword>
<dbReference type="InterPro" id="IPR008266">
    <property type="entry name" value="Tyr_kinase_AS"/>
</dbReference>
<dbReference type="Pfam" id="PF07714">
    <property type="entry name" value="PK_Tyr_Ser-Thr"/>
    <property type="match status" value="1"/>
</dbReference>
<evidence type="ECO:0000256" key="11">
    <source>
        <dbReference type="RuleBase" id="RU000312"/>
    </source>
</evidence>
<comment type="catalytic activity">
    <reaction evidence="9 11">
        <text>L-tyrosyl-[protein] + ATP = O-phospho-L-tyrosyl-[protein] + ADP + H(+)</text>
        <dbReference type="Rhea" id="RHEA:10596"/>
        <dbReference type="Rhea" id="RHEA-COMP:10136"/>
        <dbReference type="Rhea" id="RHEA-COMP:20101"/>
        <dbReference type="ChEBI" id="CHEBI:15378"/>
        <dbReference type="ChEBI" id="CHEBI:30616"/>
        <dbReference type="ChEBI" id="CHEBI:46858"/>
        <dbReference type="ChEBI" id="CHEBI:61978"/>
        <dbReference type="ChEBI" id="CHEBI:456216"/>
        <dbReference type="EC" id="2.7.10.1"/>
    </reaction>
</comment>
<dbReference type="GO" id="GO:0005524">
    <property type="term" value="F:ATP binding"/>
    <property type="evidence" value="ECO:0007669"/>
    <property type="project" value="UniProtKB-UniRule"/>
</dbReference>
<evidence type="ECO:0000256" key="8">
    <source>
        <dbReference type="ARBA" id="ARBA00023180"/>
    </source>
</evidence>
<keyword evidence="5 16" id="KW-0418">Kinase</keyword>
<dbReference type="SUPFAM" id="SSF56112">
    <property type="entry name" value="Protein kinase-like (PK-like)"/>
    <property type="match status" value="1"/>
</dbReference>
<dbReference type="GO" id="GO:0005886">
    <property type="term" value="C:plasma membrane"/>
    <property type="evidence" value="ECO:0007669"/>
    <property type="project" value="TreeGrafter"/>
</dbReference>
<evidence type="ECO:0000256" key="13">
    <source>
        <dbReference type="SAM" id="SignalP"/>
    </source>
</evidence>
<reference evidence="16" key="1">
    <citation type="submission" date="2023-03" db="EMBL/GenBank/DDBJ databases">
        <authorList>
            <person name="Steffen K."/>
            <person name="Cardenas P."/>
        </authorList>
    </citation>
    <scope>NUCLEOTIDE SEQUENCE</scope>
</reference>
<evidence type="ECO:0000256" key="3">
    <source>
        <dbReference type="ARBA" id="ARBA00022729"/>
    </source>
</evidence>
<feature type="signal peptide" evidence="13">
    <location>
        <begin position="1"/>
        <end position="21"/>
    </location>
</feature>
<dbReference type="GO" id="GO:0043235">
    <property type="term" value="C:receptor complex"/>
    <property type="evidence" value="ECO:0007669"/>
    <property type="project" value="TreeGrafter"/>
</dbReference>
<dbReference type="EC" id="2.7.10.1" evidence="11"/>
<comment type="similarity">
    <text evidence="11">Belongs to the protein kinase superfamily. Tyr protein kinase family. Insulin receptor subfamily.</text>
</comment>
<dbReference type="InterPro" id="IPR011009">
    <property type="entry name" value="Kinase-like_dom_sf"/>
</dbReference>
<dbReference type="Gene3D" id="2.60.40.2170">
    <property type="entry name" value="Wnt, WIF domain"/>
    <property type="match status" value="1"/>
</dbReference>
<evidence type="ECO:0000259" key="14">
    <source>
        <dbReference type="PROSITE" id="PS50011"/>
    </source>
</evidence>
<dbReference type="InterPro" id="IPR020635">
    <property type="entry name" value="Tyr_kinase_cat_dom"/>
</dbReference>
<keyword evidence="7" id="KW-0829">Tyrosine-protein kinase</keyword>
<dbReference type="PANTHER" id="PTHR24416">
    <property type="entry name" value="TYROSINE-PROTEIN KINASE RECEPTOR"/>
    <property type="match status" value="1"/>
</dbReference>
<feature type="domain" description="WIF" evidence="15">
    <location>
        <begin position="32"/>
        <end position="167"/>
    </location>
</feature>
<dbReference type="GO" id="GO:0007169">
    <property type="term" value="P:cell surface receptor protein tyrosine kinase signaling pathway"/>
    <property type="evidence" value="ECO:0007669"/>
    <property type="project" value="InterPro"/>
</dbReference>
<dbReference type="PRINTS" id="PR00109">
    <property type="entry name" value="TYRKINASE"/>
</dbReference>
<dbReference type="PROSITE" id="PS00107">
    <property type="entry name" value="PROTEIN_KINASE_ATP"/>
    <property type="match status" value="1"/>
</dbReference>
<dbReference type="InterPro" id="IPR003306">
    <property type="entry name" value="WIF"/>
</dbReference>
<dbReference type="CDD" id="cd00192">
    <property type="entry name" value="PTKc"/>
    <property type="match status" value="1"/>
</dbReference>
<evidence type="ECO:0000256" key="6">
    <source>
        <dbReference type="ARBA" id="ARBA00022840"/>
    </source>
</evidence>
<evidence type="ECO:0000313" key="17">
    <source>
        <dbReference type="Proteomes" id="UP001174909"/>
    </source>
</evidence>
<keyword evidence="3 13" id="KW-0732">Signal</keyword>
<dbReference type="InterPro" id="IPR002011">
    <property type="entry name" value="Tyr_kinase_rcpt_2_CS"/>
</dbReference>
<evidence type="ECO:0000256" key="1">
    <source>
        <dbReference type="ARBA" id="ARBA00004167"/>
    </source>
</evidence>
<evidence type="ECO:0000259" key="15">
    <source>
        <dbReference type="PROSITE" id="PS50814"/>
    </source>
</evidence>
<feature type="transmembrane region" description="Helical" evidence="12">
    <location>
        <begin position="218"/>
        <end position="243"/>
    </location>
</feature>
<dbReference type="FunFam" id="1.10.510.10:FF:000554">
    <property type="entry name" value="Predicted protein"/>
    <property type="match status" value="1"/>
</dbReference>
<comment type="caution">
    <text evidence="16">The sequence shown here is derived from an EMBL/GenBank/DDBJ whole genome shotgun (WGS) entry which is preliminary data.</text>
</comment>
<dbReference type="SMART" id="SM00219">
    <property type="entry name" value="TyrKc"/>
    <property type="match status" value="1"/>
</dbReference>